<accession>A0A9W6LNX0</accession>
<keyword evidence="4" id="KW-1185">Reference proteome</keyword>
<dbReference type="PANTHER" id="PTHR35089:SF1">
    <property type="entry name" value="CHAPERONE PROTEIN SKP"/>
    <property type="match status" value="1"/>
</dbReference>
<name>A0A9W6LNX0_9FUSO</name>
<dbReference type="SUPFAM" id="SSF111384">
    <property type="entry name" value="OmpH-like"/>
    <property type="match status" value="1"/>
</dbReference>
<dbReference type="InterPro" id="IPR024930">
    <property type="entry name" value="Skp_dom_sf"/>
</dbReference>
<dbReference type="Proteomes" id="UP001144471">
    <property type="component" value="Unassembled WGS sequence"/>
</dbReference>
<gene>
    <name evidence="3" type="primary">skp</name>
    <name evidence="3" type="ORF">PM10SUCC1_25620</name>
</gene>
<dbReference type="GO" id="GO:0050821">
    <property type="term" value="P:protein stabilization"/>
    <property type="evidence" value="ECO:0007669"/>
    <property type="project" value="TreeGrafter"/>
</dbReference>
<dbReference type="Pfam" id="PF03938">
    <property type="entry name" value="OmpH"/>
    <property type="match status" value="1"/>
</dbReference>
<reference evidence="3" key="1">
    <citation type="submission" date="2022-12" db="EMBL/GenBank/DDBJ databases">
        <title>Reference genome sequencing for broad-spectrum identification of bacterial and archaeal isolates by mass spectrometry.</title>
        <authorList>
            <person name="Sekiguchi Y."/>
            <person name="Tourlousse D.M."/>
        </authorList>
    </citation>
    <scope>NUCLEOTIDE SEQUENCE</scope>
    <source>
        <strain evidence="3">10succ1</strain>
    </source>
</reference>
<evidence type="ECO:0000313" key="4">
    <source>
        <dbReference type="Proteomes" id="UP001144471"/>
    </source>
</evidence>
<dbReference type="EMBL" id="BSDY01000012">
    <property type="protein sequence ID" value="GLI57048.1"/>
    <property type="molecule type" value="Genomic_DNA"/>
</dbReference>
<comment type="caution">
    <text evidence="3">The sequence shown here is derived from an EMBL/GenBank/DDBJ whole genome shotgun (WGS) entry which is preliminary data.</text>
</comment>
<proteinExistence type="inferred from homology"/>
<keyword evidence="2" id="KW-0732">Signal</keyword>
<dbReference type="Gene3D" id="3.30.910.20">
    <property type="entry name" value="Skp domain"/>
    <property type="match status" value="1"/>
</dbReference>
<dbReference type="InterPro" id="IPR005632">
    <property type="entry name" value="Chaperone_Skp"/>
</dbReference>
<evidence type="ECO:0000313" key="3">
    <source>
        <dbReference type="EMBL" id="GLI57048.1"/>
    </source>
</evidence>
<dbReference type="RefSeq" id="WP_281836493.1">
    <property type="nucleotide sequence ID" value="NZ_BSDY01000012.1"/>
</dbReference>
<dbReference type="SMART" id="SM00935">
    <property type="entry name" value="OmpH"/>
    <property type="match status" value="1"/>
</dbReference>
<evidence type="ECO:0000256" key="1">
    <source>
        <dbReference type="ARBA" id="ARBA00009091"/>
    </source>
</evidence>
<sequence>MKKTLLLLITLSTLTFGEVINTQNIAVVDMGMVLEQYTKRGELEEKLDTQKKEYDEKLNLQKEAILKKELALVQKGEKPTQEEAEQLNSLKSTIEKKYREFDTSLNKLYNDYMFQLNSDIVTATVVVGREMGFDIVFHKGTTFYGGTDITAEVIEFLNKGEKISLTDRDMKRINNDLKKYKN</sequence>
<organism evidence="3 4">
    <name type="scientific">Propionigenium maris DSM 9537</name>
    <dbReference type="NCBI Taxonomy" id="1123000"/>
    <lineage>
        <taxon>Bacteria</taxon>
        <taxon>Fusobacteriati</taxon>
        <taxon>Fusobacteriota</taxon>
        <taxon>Fusobacteriia</taxon>
        <taxon>Fusobacteriales</taxon>
        <taxon>Fusobacteriaceae</taxon>
        <taxon>Propionigenium</taxon>
    </lineage>
</organism>
<dbReference type="AlphaFoldDB" id="A0A9W6LNX0"/>
<protein>
    <submittedName>
        <fullName evidence="3">Molecular chaperone Skp</fullName>
    </submittedName>
</protein>
<dbReference type="GO" id="GO:0005829">
    <property type="term" value="C:cytosol"/>
    <property type="evidence" value="ECO:0007669"/>
    <property type="project" value="TreeGrafter"/>
</dbReference>
<evidence type="ECO:0000256" key="2">
    <source>
        <dbReference type="ARBA" id="ARBA00022729"/>
    </source>
</evidence>
<dbReference type="GO" id="GO:0051082">
    <property type="term" value="F:unfolded protein binding"/>
    <property type="evidence" value="ECO:0007669"/>
    <property type="project" value="InterPro"/>
</dbReference>
<comment type="similarity">
    <text evidence="1">Belongs to the Skp family.</text>
</comment>
<dbReference type="PANTHER" id="PTHR35089">
    <property type="entry name" value="CHAPERONE PROTEIN SKP"/>
    <property type="match status" value="1"/>
</dbReference>